<dbReference type="InterPro" id="IPR001789">
    <property type="entry name" value="Sig_transdc_resp-reg_receiver"/>
</dbReference>
<evidence type="ECO:0000259" key="7">
    <source>
        <dbReference type="PROSITE" id="PS50110"/>
    </source>
</evidence>
<evidence type="ECO:0000256" key="2">
    <source>
        <dbReference type="ARBA" id="ARBA00023015"/>
    </source>
</evidence>
<evidence type="ECO:0000256" key="3">
    <source>
        <dbReference type="ARBA" id="ARBA00023125"/>
    </source>
</evidence>
<dbReference type="InterPro" id="IPR000792">
    <property type="entry name" value="Tscrpt_reg_LuxR_C"/>
</dbReference>
<dbReference type="InterPro" id="IPR011006">
    <property type="entry name" value="CheY-like_superfamily"/>
</dbReference>
<dbReference type="InterPro" id="IPR039420">
    <property type="entry name" value="WalR-like"/>
</dbReference>
<keyword evidence="2" id="KW-0805">Transcription regulation</keyword>
<dbReference type="SMART" id="SM00421">
    <property type="entry name" value="HTH_LUXR"/>
    <property type="match status" value="1"/>
</dbReference>
<dbReference type="OrthoDB" id="9779069at2"/>
<dbReference type="Pfam" id="PF00072">
    <property type="entry name" value="Response_reg"/>
    <property type="match status" value="1"/>
</dbReference>
<dbReference type="Proteomes" id="UP000295008">
    <property type="component" value="Unassembled WGS sequence"/>
</dbReference>
<name>A0A4V6NGK3_HYDET</name>
<dbReference type="PROSITE" id="PS50110">
    <property type="entry name" value="RESPONSE_REGULATORY"/>
    <property type="match status" value="1"/>
</dbReference>
<evidence type="ECO:0000256" key="5">
    <source>
        <dbReference type="PROSITE-ProRule" id="PRU00169"/>
    </source>
</evidence>
<dbReference type="SUPFAM" id="SSF46894">
    <property type="entry name" value="C-terminal effector domain of the bipartite response regulators"/>
    <property type="match status" value="1"/>
</dbReference>
<feature type="modified residue" description="4-aspartylphosphate" evidence="5">
    <location>
        <position position="58"/>
    </location>
</feature>
<proteinExistence type="predicted"/>
<protein>
    <submittedName>
        <fullName evidence="8">NarL family two-component system response regulator LiaR</fullName>
    </submittedName>
</protein>
<dbReference type="InterPro" id="IPR016032">
    <property type="entry name" value="Sig_transdc_resp-reg_C-effctor"/>
</dbReference>
<comment type="caution">
    <text evidence="8">The sequence shown here is derived from an EMBL/GenBank/DDBJ whole genome shotgun (WGS) entry which is preliminary data.</text>
</comment>
<dbReference type="CDD" id="cd06170">
    <property type="entry name" value="LuxR_C_like"/>
    <property type="match status" value="1"/>
</dbReference>
<dbReference type="Gene3D" id="3.40.50.2300">
    <property type="match status" value="1"/>
</dbReference>
<keyword evidence="9" id="KW-1185">Reference proteome</keyword>
<dbReference type="PRINTS" id="PR00038">
    <property type="entry name" value="HTHLUXR"/>
</dbReference>
<reference evidence="8 9" key="1">
    <citation type="submission" date="2019-03" db="EMBL/GenBank/DDBJ databases">
        <title>Genomic Encyclopedia of Type Strains, Phase IV (KMG-IV): sequencing the most valuable type-strain genomes for metagenomic binning, comparative biology and taxonomic classification.</title>
        <authorList>
            <person name="Goeker M."/>
        </authorList>
    </citation>
    <scope>NUCLEOTIDE SEQUENCE [LARGE SCALE GENOMIC DNA]</scope>
    <source>
        <strain evidence="8 9">LX-B</strain>
    </source>
</reference>
<dbReference type="CDD" id="cd17535">
    <property type="entry name" value="REC_NarL-like"/>
    <property type="match status" value="1"/>
</dbReference>
<dbReference type="EMBL" id="SLUN01000058">
    <property type="protein sequence ID" value="TCL54952.1"/>
    <property type="molecule type" value="Genomic_DNA"/>
</dbReference>
<evidence type="ECO:0000313" key="8">
    <source>
        <dbReference type="EMBL" id="TCL54952.1"/>
    </source>
</evidence>
<gene>
    <name evidence="8" type="ORF">EDC14_10585</name>
</gene>
<dbReference type="AlphaFoldDB" id="A0A4V6NGK3"/>
<organism evidence="8 9">
    <name type="scientific">Hydrogenispora ethanolica</name>
    <dbReference type="NCBI Taxonomy" id="1082276"/>
    <lineage>
        <taxon>Bacteria</taxon>
        <taxon>Bacillati</taxon>
        <taxon>Bacillota</taxon>
        <taxon>Hydrogenispora</taxon>
    </lineage>
</organism>
<dbReference type="PANTHER" id="PTHR43214:SF43">
    <property type="entry name" value="TWO-COMPONENT RESPONSE REGULATOR"/>
    <property type="match status" value="1"/>
</dbReference>
<keyword evidence="3" id="KW-0238">DNA-binding</keyword>
<sequence length="234" mass="25673">MAQAPIRVLIADDMIPIREYLSMVLSHEPDMAIVDAVGTGAAAVERALALRPDVVLMDLEMEAPRAGVDAIKKLARQAPELRSVVLTHFGDDDTVFAAFEAGASDYVLKNSSAAEILEAVRAAAKDMSPLRPQIARMIRAEFRALRSERAALVDTLNIVYRLTPTEVSILRLLAEGKDKNQIARIQCVEASTVRTHIGNILKKFDENAVKDIVRRLQRLGIFEIFTTPKSGGGR</sequence>
<dbReference type="RefSeq" id="WP_132017815.1">
    <property type="nucleotide sequence ID" value="NZ_SLUN01000058.1"/>
</dbReference>
<keyword evidence="1 5" id="KW-0597">Phosphoprotein</keyword>
<dbReference type="InterPro" id="IPR058245">
    <property type="entry name" value="NreC/VraR/RcsB-like_REC"/>
</dbReference>
<evidence type="ECO:0000256" key="1">
    <source>
        <dbReference type="ARBA" id="ARBA00022553"/>
    </source>
</evidence>
<keyword evidence="4" id="KW-0804">Transcription</keyword>
<dbReference type="SMART" id="SM00448">
    <property type="entry name" value="REC"/>
    <property type="match status" value="1"/>
</dbReference>
<dbReference type="Pfam" id="PF00196">
    <property type="entry name" value="GerE"/>
    <property type="match status" value="1"/>
</dbReference>
<dbReference type="PANTHER" id="PTHR43214">
    <property type="entry name" value="TWO-COMPONENT RESPONSE REGULATOR"/>
    <property type="match status" value="1"/>
</dbReference>
<dbReference type="GO" id="GO:0006355">
    <property type="term" value="P:regulation of DNA-templated transcription"/>
    <property type="evidence" value="ECO:0007669"/>
    <property type="project" value="InterPro"/>
</dbReference>
<feature type="domain" description="HTH luxR-type" evidence="6">
    <location>
        <begin position="155"/>
        <end position="220"/>
    </location>
</feature>
<feature type="domain" description="Response regulatory" evidence="7">
    <location>
        <begin position="7"/>
        <end position="124"/>
    </location>
</feature>
<dbReference type="GO" id="GO:0000160">
    <property type="term" value="P:phosphorelay signal transduction system"/>
    <property type="evidence" value="ECO:0007669"/>
    <property type="project" value="InterPro"/>
</dbReference>
<evidence type="ECO:0000256" key="4">
    <source>
        <dbReference type="ARBA" id="ARBA00023163"/>
    </source>
</evidence>
<evidence type="ECO:0000313" key="9">
    <source>
        <dbReference type="Proteomes" id="UP000295008"/>
    </source>
</evidence>
<accession>A0A4V6NGK3</accession>
<evidence type="ECO:0000259" key="6">
    <source>
        <dbReference type="PROSITE" id="PS50043"/>
    </source>
</evidence>
<dbReference type="PROSITE" id="PS50043">
    <property type="entry name" value="HTH_LUXR_2"/>
    <property type="match status" value="1"/>
</dbReference>
<dbReference type="GO" id="GO:0003677">
    <property type="term" value="F:DNA binding"/>
    <property type="evidence" value="ECO:0007669"/>
    <property type="project" value="UniProtKB-KW"/>
</dbReference>
<dbReference type="SUPFAM" id="SSF52172">
    <property type="entry name" value="CheY-like"/>
    <property type="match status" value="1"/>
</dbReference>